<organism evidence="1 2">
    <name type="scientific">Paracerasibacillus soli</name>
    <dbReference type="NCBI Taxonomy" id="480284"/>
    <lineage>
        <taxon>Bacteria</taxon>
        <taxon>Bacillati</taxon>
        <taxon>Bacillota</taxon>
        <taxon>Bacilli</taxon>
        <taxon>Bacillales</taxon>
        <taxon>Bacillaceae</taxon>
        <taxon>Paracerasibacillus</taxon>
    </lineage>
</organism>
<accession>A0ABU5CQ97</accession>
<evidence type="ECO:0000313" key="2">
    <source>
        <dbReference type="Proteomes" id="UP001275315"/>
    </source>
</evidence>
<dbReference type="RefSeq" id="WP_320379255.1">
    <property type="nucleotide sequence ID" value="NZ_JAWDIQ010000001.1"/>
</dbReference>
<sequence length="133" mass="14692">MSNSTDGLYWRVTDDGIMGIFGLDNIFESQGGPKQTKISRAENAYPYNVKVEYRNIIIYSEVNTTVESTLFIPSFVESLLGGSTLTAKASRVVTDSPELIRNFNFAKYVWKETGLGGALTKLISSVGKFFGNE</sequence>
<gene>
    <name evidence="1" type="ORF">RWD45_08105</name>
</gene>
<keyword evidence="2" id="KW-1185">Reference proteome</keyword>
<proteinExistence type="predicted"/>
<protein>
    <submittedName>
        <fullName evidence="1">Uncharacterized protein</fullName>
    </submittedName>
</protein>
<reference evidence="1 2" key="1">
    <citation type="submission" date="2023-10" db="EMBL/GenBank/DDBJ databases">
        <title>Virgibacillus soli CC-YMP-6 genome.</title>
        <authorList>
            <person name="Miliotis G."/>
            <person name="Sengupta P."/>
            <person name="Hameed A."/>
            <person name="Chuvochina M."/>
            <person name="Mcdonagh F."/>
            <person name="Simpson A.C."/>
            <person name="Singh N.K."/>
            <person name="Rekha P.D."/>
            <person name="Raman K."/>
            <person name="Hugenholtz P."/>
            <person name="Venkateswaran K."/>
        </authorList>
    </citation>
    <scope>NUCLEOTIDE SEQUENCE [LARGE SCALE GENOMIC DNA]</scope>
    <source>
        <strain evidence="1 2">CC-YMP-6</strain>
    </source>
</reference>
<dbReference type="EMBL" id="JAWDIQ010000001">
    <property type="protein sequence ID" value="MDY0408529.1"/>
    <property type="molecule type" value="Genomic_DNA"/>
</dbReference>
<evidence type="ECO:0000313" key="1">
    <source>
        <dbReference type="EMBL" id="MDY0408529.1"/>
    </source>
</evidence>
<name>A0ABU5CQ97_9BACI</name>
<comment type="caution">
    <text evidence="1">The sequence shown here is derived from an EMBL/GenBank/DDBJ whole genome shotgun (WGS) entry which is preliminary data.</text>
</comment>
<dbReference type="Proteomes" id="UP001275315">
    <property type="component" value="Unassembled WGS sequence"/>
</dbReference>